<dbReference type="EMBL" id="OZ020110">
    <property type="protein sequence ID" value="CAK9262622.1"/>
    <property type="molecule type" value="Genomic_DNA"/>
</dbReference>
<organism evidence="2 3">
    <name type="scientific">Sphagnum jensenii</name>
    <dbReference type="NCBI Taxonomy" id="128206"/>
    <lineage>
        <taxon>Eukaryota</taxon>
        <taxon>Viridiplantae</taxon>
        <taxon>Streptophyta</taxon>
        <taxon>Embryophyta</taxon>
        <taxon>Bryophyta</taxon>
        <taxon>Sphagnophytina</taxon>
        <taxon>Sphagnopsida</taxon>
        <taxon>Sphagnales</taxon>
        <taxon>Sphagnaceae</taxon>
        <taxon>Sphagnum</taxon>
    </lineage>
</organism>
<reference evidence="2" key="1">
    <citation type="submission" date="2024-02" db="EMBL/GenBank/DDBJ databases">
        <authorList>
            <consortium name="ELIXIR-Norway"/>
            <consortium name="Elixir Norway"/>
        </authorList>
    </citation>
    <scope>NUCLEOTIDE SEQUENCE</scope>
</reference>
<evidence type="ECO:0000256" key="1">
    <source>
        <dbReference type="SAM" id="MobiDB-lite"/>
    </source>
</evidence>
<accession>A0ABP0W841</accession>
<sequence length="80" mass="9275">MNSRETAGKKKKSLKEKLEEEADKKGKQQQVWGEVVEEEKADFWQGLEEKVENVNTGSRGLRFFGKNFRGSLCSRYVHIL</sequence>
<keyword evidence="3" id="KW-1185">Reference proteome</keyword>
<gene>
    <name evidence="2" type="ORF">CSSPJE1EN1_LOCUS8100</name>
</gene>
<dbReference type="Proteomes" id="UP001497444">
    <property type="component" value="Chromosome 15"/>
</dbReference>
<evidence type="ECO:0000313" key="2">
    <source>
        <dbReference type="EMBL" id="CAK9262622.1"/>
    </source>
</evidence>
<feature type="compositionally biased region" description="Basic and acidic residues" evidence="1">
    <location>
        <begin position="15"/>
        <end position="26"/>
    </location>
</feature>
<evidence type="ECO:0000313" key="3">
    <source>
        <dbReference type="Proteomes" id="UP001497444"/>
    </source>
</evidence>
<protein>
    <submittedName>
        <fullName evidence="2">Uncharacterized protein</fullName>
    </submittedName>
</protein>
<feature type="region of interest" description="Disordered" evidence="1">
    <location>
        <begin position="1"/>
        <end position="30"/>
    </location>
</feature>
<proteinExistence type="predicted"/>
<name>A0ABP0W841_9BRYO</name>